<dbReference type="KEGG" id="cdep:91084409"/>
<dbReference type="VEuPathDB" id="FungiDB:L203_00147"/>
<dbReference type="GeneID" id="91084409"/>
<feature type="region of interest" description="Disordered" evidence="1">
    <location>
        <begin position="730"/>
        <end position="753"/>
    </location>
</feature>
<evidence type="ECO:0008006" key="6">
    <source>
        <dbReference type="Google" id="ProtNLM"/>
    </source>
</evidence>
<dbReference type="PIRSF" id="PIRSF015417">
    <property type="entry name" value="T31B5_30_vWA"/>
    <property type="match status" value="1"/>
</dbReference>
<feature type="compositionally biased region" description="Basic and acidic residues" evidence="1">
    <location>
        <begin position="730"/>
        <end position="752"/>
    </location>
</feature>
<feature type="domain" description="DUF2828" evidence="2">
    <location>
        <begin position="70"/>
        <end position="513"/>
    </location>
</feature>
<protein>
    <recommendedName>
        <fullName evidence="6">TROVE domain-containing protein</fullName>
    </recommendedName>
</protein>
<reference evidence="4" key="3">
    <citation type="submission" date="2024-01" db="EMBL/GenBank/DDBJ databases">
        <authorList>
            <person name="Coelho M.A."/>
            <person name="David-Palma M."/>
            <person name="Shea T."/>
            <person name="Sun S."/>
            <person name="Cuomo C.A."/>
            <person name="Heitman J."/>
        </authorList>
    </citation>
    <scope>NUCLEOTIDE SEQUENCE</scope>
    <source>
        <strain evidence="4">CBS 7841</strain>
    </source>
</reference>
<dbReference type="EMBL" id="CP143784">
    <property type="protein sequence ID" value="WVN85051.1"/>
    <property type="molecule type" value="Genomic_DNA"/>
</dbReference>
<dbReference type="InterPro" id="IPR011205">
    <property type="entry name" value="UCP015417_vWA"/>
</dbReference>
<dbReference type="PANTHER" id="PTHR31373:SF27">
    <property type="entry name" value="TROVE DOMAIN-CONTAINING PROTEIN"/>
    <property type="match status" value="1"/>
</dbReference>
<dbReference type="RefSeq" id="XP_066065752.1">
    <property type="nucleotide sequence ID" value="XM_066209655.1"/>
</dbReference>
<dbReference type="Pfam" id="PF11443">
    <property type="entry name" value="DUF2828"/>
    <property type="match status" value="1"/>
</dbReference>
<dbReference type="Pfam" id="PF25043">
    <property type="entry name" value="DUF7788"/>
    <property type="match status" value="1"/>
</dbReference>
<evidence type="ECO:0000256" key="1">
    <source>
        <dbReference type="SAM" id="MobiDB-lite"/>
    </source>
</evidence>
<evidence type="ECO:0000259" key="3">
    <source>
        <dbReference type="Pfam" id="PF25043"/>
    </source>
</evidence>
<evidence type="ECO:0000259" key="2">
    <source>
        <dbReference type="Pfam" id="PF11443"/>
    </source>
</evidence>
<dbReference type="InterPro" id="IPR058580">
    <property type="entry name" value="DUF2828"/>
</dbReference>
<gene>
    <name evidence="4" type="ORF">L203_100193</name>
</gene>
<evidence type="ECO:0000313" key="5">
    <source>
        <dbReference type="Proteomes" id="UP000094043"/>
    </source>
</evidence>
<dbReference type="PANTHER" id="PTHR31373">
    <property type="entry name" value="OS06G0652100 PROTEIN"/>
    <property type="match status" value="1"/>
</dbReference>
<name>A0A1E3IZG0_9TREE</name>
<dbReference type="OrthoDB" id="1149618at2759"/>
<reference evidence="4" key="2">
    <citation type="journal article" date="2022" name="Elife">
        <title>Obligate sexual reproduction of a homothallic fungus closely related to the Cryptococcus pathogenic species complex.</title>
        <authorList>
            <person name="Passer A.R."/>
            <person name="Clancey S.A."/>
            <person name="Shea T."/>
            <person name="David-Palma M."/>
            <person name="Averette A.F."/>
            <person name="Boekhout T."/>
            <person name="Porcel B.M."/>
            <person name="Nowrousian M."/>
            <person name="Cuomo C.A."/>
            <person name="Sun S."/>
            <person name="Heitman J."/>
            <person name="Coelho M.A."/>
        </authorList>
    </citation>
    <scope>NUCLEOTIDE SEQUENCE</scope>
    <source>
        <strain evidence="4">CBS 7841</strain>
    </source>
</reference>
<dbReference type="InterPro" id="IPR056690">
    <property type="entry name" value="DUF7788"/>
</dbReference>
<reference evidence="4" key="1">
    <citation type="submission" date="2016-06" db="EMBL/GenBank/DDBJ databases">
        <authorList>
            <person name="Cuomo C."/>
            <person name="Litvintseva A."/>
            <person name="Heitman J."/>
            <person name="Chen Y."/>
            <person name="Sun S."/>
            <person name="Springer D."/>
            <person name="Dromer F."/>
            <person name="Young S."/>
            <person name="Zeng Q."/>
            <person name="Chapman S."/>
            <person name="Gujja S."/>
            <person name="Saif S."/>
            <person name="Birren B."/>
        </authorList>
    </citation>
    <scope>NUCLEOTIDE SEQUENCE</scope>
    <source>
        <strain evidence="4">CBS 7841</strain>
    </source>
</reference>
<evidence type="ECO:0000313" key="4">
    <source>
        <dbReference type="EMBL" id="WVN85051.1"/>
    </source>
</evidence>
<keyword evidence="5" id="KW-1185">Reference proteome</keyword>
<dbReference type="AlphaFoldDB" id="A0A1E3IZG0"/>
<dbReference type="Proteomes" id="UP000094043">
    <property type="component" value="Chromosome 1"/>
</dbReference>
<accession>A0A1E3IZG0</accession>
<sequence>MLPASTSKSGKDWSLPATFLELLASPYPQILDELIPANPPTPPLKLSELALESEPHPFIDALRTIPDTYTEKGALAYKSTSSHLVDLFFDFSPGIKPERLFELLEDSWKEDSLATLKIIFHARSIHEGKGFKDGYFRAVGWLWQTHPRTFLENLHLLVAPTCPHPVDARIEAKKHQRQEDAELQKGKVLDLDDMGNVELEQPPVEYSARPHGTFDDLLDLLVLHINGQLSPSFSDMLSAVDEALAPVQQEEGFKNSRIASQNSKGVKRDRSGFAKIQALAAKRIEKDPNDFVAKLWKTPSPIAKHALLADRLKQALSTDKKLQALYLTVVHIFEQYLVNDLALLHQHQEYLVSIKSQAQFSPHLASISFAAKWAPTPGKSADKQLHIATAIAMKHFPGIDVLRARELFQKKVLSPLRNALSIPEIQMSNGSWKIDYTKVPSRAMARHASSFADHDSKSFQIYLDKVASGRASISGASRMPHELLFNAVNGKDVITKRIADLQWATLVNSIRSSSMGTITNSIAIADVSGSMGSYEHAYKTKDPAPILPCLALTLLLAELASPPWQGCFFTFSTDPKCEFIDTSLPLSERASKLSNAQWGMSTEFYKTYELILETAQREELAPENMIKVLFVFSDMQFDGAVGNSTFGETEHQTMKRRFEEAGYVMPEMVYWNLAPRANGTPKPVKSNVEGVTLFSGFSGALMKFFFGQDGDVNEDDDDLMANYEKVDIKEAEGNEANETKDKRKTNPLDQVHKAIGTKPFQDLKVFD</sequence>
<organism evidence="4 5">
    <name type="scientific">Cryptococcus depauperatus CBS 7841</name>
    <dbReference type="NCBI Taxonomy" id="1295531"/>
    <lineage>
        <taxon>Eukaryota</taxon>
        <taxon>Fungi</taxon>
        <taxon>Dikarya</taxon>
        <taxon>Basidiomycota</taxon>
        <taxon>Agaricomycotina</taxon>
        <taxon>Tremellomycetes</taxon>
        <taxon>Tremellales</taxon>
        <taxon>Cryptococcaceae</taxon>
        <taxon>Cryptococcus</taxon>
    </lineage>
</organism>
<feature type="domain" description="DUF7788" evidence="3">
    <location>
        <begin position="520"/>
        <end position="755"/>
    </location>
</feature>
<proteinExistence type="predicted"/>